<feature type="coiled-coil region" evidence="10">
    <location>
        <begin position="233"/>
        <end position="267"/>
    </location>
</feature>
<evidence type="ECO:0000256" key="3">
    <source>
        <dbReference type="ARBA" id="ARBA00012438"/>
    </source>
</evidence>
<dbReference type="SUPFAM" id="SSF55874">
    <property type="entry name" value="ATPase domain of HSP90 chaperone/DNA topoisomerase II/histidine kinase"/>
    <property type="match status" value="1"/>
</dbReference>
<accession>A0A9J6RHW0</accession>
<gene>
    <name evidence="13" type="ORF">O0V09_02380</name>
</gene>
<proteinExistence type="predicted"/>
<name>A0A9J6RHW0_9GAMM</name>
<evidence type="ECO:0000256" key="5">
    <source>
        <dbReference type="ARBA" id="ARBA00022553"/>
    </source>
</evidence>
<comment type="caution">
    <text evidence="13">The sequence shown here is derived from an EMBL/GenBank/DDBJ whole genome shotgun (WGS) entry which is preliminary data.</text>
</comment>
<dbReference type="InterPro" id="IPR036097">
    <property type="entry name" value="HisK_dim/P_sf"/>
</dbReference>
<evidence type="ECO:0000256" key="10">
    <source>
        <dbReference type="SAM" id="Coils"/>
    </source>
</evidence>
<dbReference type="PRINTS" id="PR00344">
    <property type="entry name" value="BCTRLSENSOR"/>
</dbReference>
<evidence type="ECO:0000256" key="4">
    <source>
        <dbReference type="ARBA" id="ARBA00022475"/>
    </source>
</evidence>
<keyword evidence="11" id="KW-0812">Transmembrane</keyword>
<dbReference type="InterPro" id="IPR005467">
    <property type="entry name" value="His_kinase_dom"/>
</dbReference>
<evidence type="ECO:0000256" key="7">
    <source>
        <dbReference type="ARBA" id="ARBA00022741"/>
    </source>
</evidence>
<dbReference type="SMART" id="SM00388">
    <property type="entry name" value="HisKA"/>
    <property type="match status" value="1"/>
</dbReference>
<feature type="transmembrane region" description="Helical" evidence="11">
    <location>
        <begin position="128"/>
        <end position="145"/>
    </location>
</feature>
<feature type="domain" description="Histidine kinase" evidence="12">
    <location>
        <begin position="221"/>
        <end position="425"/>
    </location>
</feature>
<dbReference type="EMBL" id="JAPTGG010000001">
    <property type="protein sequence ID" value="MCZ0864028.1"/>
    <property type="molecule type" value="Genomic_DNA"/>
</dbReference>
<keyword evidence="7" id="KW-0547">Nucleotide-binding</keyword>
<dbReference type="Proteomes" id="UP001069090">
    <property type="component" value="Unassembled WGS sequence"/>
</dbReference>
<evidence type="ECO:0000256" key="2">
    <source>
        <dbReference type="ARBA" id="ARBA00004651"/>
    </source>
</evidence>
<dbReference type="PANTHER" id="PTHR44936:SF10">
    <property type="entry name" value="SENSOR PROTEIN RSTB"/>
    <property type="match status" value="1"/>
</dbReference>
<dbReference type="AlphaFoldDB" id="A0A9J6RHW0"/>
<keyword evidence="5" id="KW-0597">Phosphoprotein</keyword>
<comment type="catalytic activity">
    <reaction evidence="1">
        <text>ATP + protein L-histidine = ADP + protein N-phospho-L-histidine.</text>
        <dbReference type="EC" id="2.7.13.3"/>
    </reaction>
</comment>
<dbReference type="EC" id="2.7.13.3" evidence="3"/>
<evidence type="ECO:0000256" key="1">
    <source>
        <dbReference type="ARBA" id="ARBA00000085"/>
    </source>
</evidence>
<keyword evidence="14" id="KW-1185">Reference proteome</keyword>
<keyword evidence="11" id="KW-0472">Membrane</keyword>
<dbReference type="Pfam" id="PF02518">
    <property type="entry name" value="HATPase_c"/>
    <property type="match status" value="1"/>
</dbReference>
<feature type="transmembrane region" description="Helical" evidence="11">
    <location>
        <begin position="83"/>
        <end position="101"/>
    </location>
</feature>
<feature type="transmembrane region" description="Helical" evidence="11">
    <location>
        <begin position="165"/>
        <end position="186"/>
    </location>
</feature>
<dbReference type="Gene3D" id="3.30.565.10">
    <property type="entry name" value="Histidine kinase-like ATPase, C-terminal domain"/>
    <property type="match status" value="1"/>
</dbReference>
<keyword evidence="11" id="KW-1133">Transmembrane helix</keyword>
<dbReference type="InterPro" id="IPR036890">
    <property type="entry name" value="HATPase_C_sf"/>
</dbReference>
<dbReference type="InterPro" id="IPR003661">
    <property type="entry name" value="HisK_dim/P_dom"/>
</dbReference>
<keyword evidence="10" id="KW-0175">Coiled coil</keyword>
<dbReference type="PANTHER" id="PTHR44936">
    <property type="entry name" value="SENSOR PROTEIN CREC"/>
    <property type="match status" value="1"/>
</dbReference>
<evidence type="ECO:0000313" key="14">
    <source>
        <dbReference type="Proteomes" id="UP001069090"/>
    </source>
</evidence>
<dbReference type="Pfam" id="PF00512">
    <property type="entry name" value="HisKA"/>
    <property type="match status" value="1"/>
</dbReference>
<evidence type="ECO:0000256" key="8">
    <source>
        <dbReference type="ARBA" id="ARBA00022777"/>
    </source>
</evidence>
<organism evidence="13 14">
    <name type="scientific">Dasania phycosphaerae</name>
    <dbReference type="NCBI Taxonomy" id="2950436"/>
    <lineage>
        <taxon>Bacteria</taxon>
        <taxon>Pseudomonadati</taxon>
        <taxon>Pseudomonadota</taxon>
        <taxon>Gammaproteobacteria</taxon>
        <taxon>Cellvibrionales</taxon>
        <taxon>Spongiibacteraceae</taxon>
        <taxon>Dasania</taxon>
    </lineage>
</organism>
<dbReference type="GO" id="GO:0005886">
    <property type="term" value="C:plasma membrane"/>
    <property type="evidence" value="ECO:0007669"/>
    <property type="project" value="UniProtKB-SubCell"/>
</dbReference>
<dbReference type="GO" id="GO:0000155">
    <property type="term" value="F:phosphorelay sensor kinase activity"/>
    <property type="evidence" value="ECO:0007669"/>
    <property type="project" value="InterPro"/>
</dbReference>
<dbReference type="SMART" id="SM00387">
    <property type="entry name" value="HATPase_c"/>
    <property type="match status" value="1"/>
</dbReference>
<feature type="transmembrane region" description="Helical" evidence="11">
    <location>
        <begin position="23"/>
        <end position="41"/>
    </location>
</feature>
<dbReference type="InterPro" id="IPR050980">
    <property type="entry name" value="2C_sensor_his_kinase"/>
</dbReference>
<comment type="subcellular location">
    <subcellularLocation>
        <location evidence="2">Cell membrane</location>
        <topology evidence="2">Multi-pass membrane protein</topology>
    </subcellularLocation>
</comment>
<feature type="transmembrane region" description="Helical" evidence="11">
    <location>
        <begin position="47"/>
        <end position="71"/>
    </location>
</feature>
<reference evidence="13 14" key="1">
    <citation type="submission" date="2022-12" db="EMBL/GenBank/DDBJ databases">
        <title>Dasania phycosphaerae sp. nov., isolated from particulate material of the south coast of Korea.</title>
        <authorList>
            <person name="Jiang Y."/>
        </authorList>
    </citation>
    <scope>NUCLEOTIDE SEQUENCE [LARGE SCALE GENOMIC DNA]</scope>
    <source>
        <strain evidence="13 14">GY-19</strain>
    </source>
</reference>
<evidence type="ECO:0000256" key="9">
    <source>
        <dbReference type="ARBA" id="ARBA00022840"/>
    </source>
</evidence>
<sequence length="430" mass="47405">MFGNTPTALSLTASAANLQRLNIIRLIVLAGIAAALAYLQLQQAQDISLYTTHSIIASLYALVACATVLRLRQAWPVTDLEYFLHLLTDVSIISGLLYLSGGASNPFVSYFLVPLSISAAILPWRYTWIIAGYSLAAYSLMLFYFEPLPTTVIDHSHHGSSSFNQHILGMWFNFCLSAAVITYFVVKMANTLRQRESQWAKEREDTLRDEQILAVATLAAGTAHELGTPLSTITVLVDEIKADNANNQQLQEDIQLLQQQVNRCNHILKNLVNTAQVHSQKQQEQVLLSDYLEQLLSHWQVIRPNAQFNFTSQAGTAPTTLVDTTLEQAILNLLNNAADASPQTIAIHLSWNAHHYTLSIRDHGPGISAEIAEQMGQPFISTKGRGLGLGLFLSHATVQRYGGNIELHNHPQGGTVAELNIPYNNNEVTA</sequence>
<keyword evidence="4" id="KW-1003">Cell membrane</keyword>
<dbReference type="Gene3D" id="1.10.287.130">
    <property type="match status" value="1"/>
</dbReference>
<dbReference type="InterPro" id="IPR004358">
    <property type="entry name" value="Sig_transdc_His_kin-like_C"/>
</dbReference>
<keyword evidence="9 13" id="KW-0067">ATP-binding</keyword>
<keyword evidence="8" id="KW-0418">Kinase</keyword>
<dbReference type="InterPro" id="IPR003594">
    <property type="entry name" value="HATPase_dom"/>
</dbReference>
<dbReference type="PROSITE" id="PS50109">
    <property type="entry name" value="HIS_KIN"/>
    <property type="match status" value="1"/>
</dbReference>
<keyword evidence="6" id="KW-0808">Transferase</keyword>
<evidence type="ECO:0000256" key="11">
    <source>
        <dbReference type="SAM" id="Phobius"/>
    </source>
</evidence>
<dbReference type="GO" id="GO:0005524">
    <property type="term" value="F:ATP binding"/>
    <property type="evidence" value="ECO:0007669"/>
    <property type="project" value="UniProtKB-KW"/>
</dbReference>
<protein>
    <recommendedName>
        <fullName evidence="3">histidine kinase</fullName>
        <ecNumber evidence="3">2.7.13.3</ecNumber>
    </recommendedName>
</protein>
<dbReference type="CDD" id="cd00082">
    <property type="entry name" value="HisKA"/>
    <property type="match status" value="1"/>
</dbReference>
<dbReference type="Pfam" id="PF25323">
    <property type="entry name" value="6TM_PilS"/>
    <property type="match status" value="1"/>
</dbReference>
<evidence type="ECO:0000256" key="6">
    <source>
        <dbReference type="ARBA" id="ARBA00022679"/>
    </source>
</evidence>
<evidence type="ECO:0000259" key="12">
    <source>
        <dbReference type="PROSITE" id="PS50109"/>
    </source>
</evidence>
<evidence type="ECO:0000313" key="13">
    <source>
        <dbReference type="EMBL" id="MCZ0864028.1"/>
    </source>
</evidence>
<dbReference type="SUPFAM" id="SSF47384">
    <property type="entry name" value="Homodimeric domain of signal transducing histidine kinase"/>
    <property type="match status" value="1"/>
</dbReference>
<dbReference type="RefSeq" id="WP_258330172.1">
    <property type="nucleotide sequence ID" value="NZ_JAPTGG010000001.1"/>
</dbReference>